<evidence type="ECO:0000313" key="7">
    <source>
        <dbReference type="Proteomes" id="UP000254869"/>
    </source>
</evidence>
<evidence type="ECO:0000256" key="3">
    <source>
        <dbReference type="ARBA" id="ARBA00022801"/>
    </source>
</evidence>
<dbReference type="Proteomes" id="UP000254869">
    <property type="component" value="Unassembled WGS sequence"/>
</dbReference>
<evidence type="ECO:0000256" key="2">
    <source>
        <dbReference type="ARBA" id="ARBA00022670"/>
    </source>
</evidence>
<dbReference type="PANTHER" id="PTHR47359">
    <property type="entry name" value="PEPTIDOGLYCAN DL-ENDOPEPTIDASE CWLO"/>
    <property type="match status" value="1"/>
</dbReference>
<dbReference type="Gene3D" id="3.90.1720.10">
    <property type="entry name" value="endopeptidase domain like (from Nostoc punctiforme)"/>
    <property type="match status" value="1"/>
</dbReference>
<dbReference type="AlphaFoldDB" id="A0A370HX14"/>
<dbReference type="PANTHER" id="PTHR47359:SF3">
    <property type="entry name" value="NLP_P60 DOMAIN-CONTAINING PROTEIN-RELATED"/>
    <property type="match status" value="1"/>
</dbReference>
<gene>
    <name evidence="6" type="ORF">DFR76_11155</name>
</gene>
<protein>
    <submittedName>
        <fullName evidence="6">Cell wall-associated NlpC family hydrolase</fullName>
    </submittedName>
</protein>
<reference evidence="6 7" key="1">
    <citation type="submission" date="2018-07" db="EMBL/GenBank/DDBJ databases">
        <title>Genomic Encyclopedia of Type Strains, Phase IV (KMG-IV): sequencing the most valuable type-strain genomes for metagenomic binning, comparative biology and taxonomic classification.</title>
        <authorList>
            <person name="Goeker M."/>
        </authorList>
    </citation>
    <scope>NUCLEOTIDE SEQUENCE [LARGE SCALE GENOMIC DNA]</scope>
    <source>
        <strain evidence="6 7">DSM 44290</strain>
    </source>
</reference>
<feature type="domain" description="NlpC/P60" evidence="5">
    <location>
        <begin position="105"/>
        <end position="220"/>
    </location>
</feature>
<evidence type="ECO:0000313" key="6">
    <source>
        <dbReference type="EMBL" id="RDI63038.1"/>
    </source>
</evidence>
<comment type="similarity">
    <text evidence="1">Belongs to the peptidase C40 family.</text>
</comment>
<keyword evidence="2" id="KW-0645">Protease</keyword>
<dbReference type="InterPro" id="IPR038765">
    <property type="entry name" value="Papain-like_cys_pep_sf"/>
</dbReference>
<name>A0A370HX14_9NOCA</name>
<sequence>MGKHSLQRESRLPNSVKGALVFGAVAATTGAIPAISANAATITVPGVGNFDVPLDDQQAGALNQTLADHTNDIKQVQQALAPQSMAAPGQAAPGLPSLPSFQQQQTAGDIALDAAKTKLGAEYVWGASGPQAFDCSGLVQWAYKQAGIKLPRTSFEMEHVGAPVPISQLAPGDIIVTNGGGHVVMYAGDGKIVQAPQSGEVVSFAHLNPDDVVTARRVAV</sequence>
<evidence type="ECO:0000259" key="5">
    <source>
        <dbReference type="PROSITE" id="PS51935"/>
    </source>
</evidence>
<dbReference type="PROSITE" id="PS51935">
    <property type="entry name" value="NLPC_P60"/>
    <property type="match status" value="1"/>
</dbReference>
<organism evidence="6 7">
    <name type="scientific">Nocardia pseudobrasiliensis</name>
    <dbReference type="NCBI Taxonomy" id="45979"/>
    <lineage>
        <taxon>Bacteria</taxon>
        <taxon>Bacillati</taxon>
        <taxon>Actinomycetota</taxon>
        <taxon>Actinomycetes</taxon>
        <taxon>Mycobacteriales</taxon>
        <taxon>Nocardiaceae</taxon>
        <taxon>Nocardia</taxon>
    </lineage>
</organism>
<dbReference type="Pfam" id="PF00877">
    <property type="entry name" value="NLPC_P60"/>
    <property type="match status" value="1"/>
</dbReference>
<dbReference type="SUPFAM" id="SSF54001">
    <property type="entry name" value="Cysteine proteinases"/>
    <property type="match status" value="1"/>
</dbReference>
<keyword evidence="3 6" id="KW-0378">Hydrolase</keyword>
<dbReference type="STRING" id="1210086.GCA_001613105_05208"/>
<proteinExistence type="inferred from homology"/>
<accession>A0A370HX14</accession>
<dbReference type="GO" id="GO:0006508">
    <property type="term" value="P:proteolysis"/>
    <property type="evidence" value="ECO:0007669"/>
    <property type="project" value="UniProtKB-KW"/>
</dbReference>
<dbReference type="GO" id="GO:0008234">
    <property type="term" value="F:cysteine-type peptidase activity"/>
    <property type="evidence" value="ECO:0007669"/>
    <property type="project" value="UniProtKB-KW"/>
</dbReference>
<comment type="caution">
    <text evidence="6">The sequence shown here is derived from an EMBL/GenBank/DDBJ whole genome shotgun (WGS) entry which is preliminary data.</text>
</comment>
<evidence type="ECO:0000256" key="1">
    <source>
        <dbReference type="ARBA" id="ARBA00007074"/>
    </source>
</evidence>
<keyword evidence="4" id="KW-0788">Thiol protease</keyword>
<evidence type="ECO:0000256" key="4">
    <source>
        <dbReference type="ARBA" id="ARBA00022807"/>
    </source>
</evidence>
<dbReference type="InterPro" id="IPR051794">
    <property type="entry name" value="PG_Endopeptidase_C40"/>
</dbReference>
<dbReference type="EMBL" id="QQBC01000011">
    <property type="protein sequence ID" value="RDI63038.1"/>
    <property type="molecule type" value="Genomic_DNA"/>
</dbReference>
<dbReference type="RefSeq" id="WP_068002768.1">
    <property type="nucleotide sequence ID" value="NZ_QQBC01000011.1"/>
</dbReference>
<dbReference type="InterPro" id="IPR000064">
    <property type="entry name" value="NLP_P60_dom"/>
</dbReference>
<keyword evidence="7" id="KW-1185">Reference proteome</keyword>